<keyword evidence="1" id="KW-0235">DNA replication</keyword>
<dbReference type="InterPro" id="IPR043502">
    <property type="entry name" value="DNA/RNA_pol_sf"/>
</dbReference>
<gene>
    <name evidence="3" type="ORF">CRP5_gp12</name>
</gene>
<sequence length="299" mass="35029">MKTVGMDIETDAIDATRIWVICAKDIDTGETEQFLNVSHIEEEKQRFIEYCADVETFVFHNGIGFDVPVINRLLGETVIDPSKVLDTLIVSRLVDYTLDGKGHSLKAWGRRLGDLKLDFKDFSALTEEMIFYCHQDVTVTVLLYNTLKPVINDPTWDEAIRCEHEIQMLCEEMTDNGFYFDQNQAETLLDEIELRMLELTDAFQEDFPPQLQEVNRIKYRRKADGSLFSNVTKAHEQYEKTVVDWSSQPPELVCYNYIEFNPGSPKQRIERLWEAGWQPYEKTKGHIEYDREQKQRSRY</sequence>
<dbReference type="SUPFAM" id="SSF53098">
    <property type="entry name" value="Ribonuclease H-like"/>
    <property type="match status" value="1"/>
</dbReference>
<accession>A0A646QW95</accession>
<dbReference type="EMBL" id="MK613347">
    <property type="protein sequence ID" value="QBQ72678.1"/>
    <property type="molecule type" value="Genomic_DNA"/>
</dbReference>
<organism evidence="3 4">
    <name type="scientific">Roseobacter phage CRP-5</name>
    <dbReference type="NCBI Taxonomy" id="2559284"/>
    <lineage>
        <taxon>Viruses</taxon>
        <taxon>Duplodnaviria</taxon>
        <taxon>Heunggongvirae</taxon>
        <taxon>Uroviricota</taxon>
        <taxon>Caudoviricetes</taxon>
        <taxon>Zobellviridae</taxon>
        <taxon>Cobavirinae</taxon>
        <taxon>Veravirus</taxon>
    </lineage>
</organism>
<evidence type="ECO:0000259" key="2">
    <source>
        <dbReference type="Pfam" id="PF01612"/>
    </source>
</evidence>
<proteinExistence type="predicted"/>
<dbReference type="Gene3D" id="1.20.1060.10">
    <property type="entry name" value="Taq DNA Polymerase, Chain T, domain 4"/>
    <property type="match status" value="1"/>
</dbReference>
<dbReference type="SUPFAM" id="SSF56672">
    <property type="entry name" value="DNA/RNA polymerases"/>
    <property type="match status" value="1"/>
</dbReference>
<evidence type="ECO:0000256" key="1">
    <source>
        <dbReference type="ARBA" id="ARBA00023109"/>
    </source>
</evidence>
<dbReference type="Proteomes" id="UP000425344">
    <property type="component" value="Segment"/>
</dbReference>
<dbReference type="InterPro" id="IPR012337">
    <property type="entry name" value="RNaseH-like_sf"/>
</dbReference>
<dbReference type="Gene3D" id="3.30.420.10">
    <property type="entry name" value="Ribonuclease H-like superfamily/Ribonuclease H"/>
    <property type="match status" value="1"/>
</dbReference>
<dbReference type="GO" id="GO:0003676">
    <property type="term" value="F:nucleic acid binding"/>
    <property type="evidence" value="ECO:0007669"/>
    <property type="project" value="InterPro"/>
</dbReference>
<evidence type="ECO:0000313" key="3">
    <source>
        <dbReference type="EMBL" id="QBQ72678.1"/>
    </source>
</evidence>
<evidence type="ECO:0000313" key="4">
    <source>
        <dbReference type="Proteomes" id="UP000425344"/>
    </source>
</evidence>
<dbReference type="InterPro" id="IPR036397">
    <property type="entry name" value="RNaseH_sf"/>
</dbReference>
<dbReference type="GO" id="GO:0039693">
    <property type="term" value="P:viral DNA genome replication"/>
    <property type="evidence" value="ECO:0007669"/>
    <property type="project" value="UniProtKB-KW"/>
</dbReference>
<protein>
    <submittedName>
        <fullName evidence="3">DNA polymerase</fullName>
    </submittedName>
</protein>
<keyword evidence="1" id="KW-1194">Viral DNA replication</keyword>
<reference evidence="3 4" key="1">
    <citation type="journal article" date="2019" name="mSystems">
        <title>Diverse, abundant and novel viruses infecting the marine abundant Roseobacter RCA lineage.</title>
        <authorList>
            <person name="Zhang Z.F."/>
            <person name="Chen F."/>
            <person name="Chu X."/>
            <person name="Zhang H."/>
            <person name="Luo H.W."/>
            <person name="Zhai Z.Q."/>
            <person name="Yang M.Y."/>
            <person name="Zhao Y.L."/>
        </authorList>
    </citation>
    <scope>NUCLEOTIDE SEQUENCE [LARGE SCALE GENOMIC DNA]</scope>
</reference>
<dbReference type="GO" id="GO:0008408">
    <property type="term" value="F:3'-5' exonuclease activity"/>
    <property type="evidence" value="ECO:0007669"/>
    <property type="project" value="InterPro"/>
</dbReference>
<name>A0A646QW95_9CAUD</name>
<dbReference type="Pfam" id="PF01612">
    <property type="entry name" value="DNA_pol_A_exo1"/>
    <property type="match status" value="1"/>
</dbReference>
<dbReference type="InterPro" id="IPR002562">
    <property type="entry name" value="3'-5'_exonuclease_dom"/>
</dbReference>
<feature type="domain" description="3'-5' exonuclease" evidence="2">
    <location>
        <begin position="2"/>
        <end position="151"/>
    </location>
</feature>